<proteinExistence type="predicted"/>
<comment type="caution">
    <text evidence="1">The sequence shown here is derived from an EMBL/GenBank/DDBJ whole genome shotgun (WGS) entry which is preliminary data.</text>
</comment>
<reference evidence="1 2" key="1">
    <citation type="submission" date="2012-12" db="EMBL/GenBank/DDBJ databases">
        <title>Whole genome shotgun sequence of Gordonia aichiensis NBRC 108223.</title>
        <authorList>
            <person name="Isaki-Nakamura S."/>
            <person name="Hosoyama A."/>
            <person name="Tsuchikane K."/>
            <person name="Ando Y."/>
            <person name="Baba S."/>
            <person name="Ohji S."/>
            <person name="Hamada M."/>
            <person name="Tamura T."/>
            <person name="Yamazoe A."/>
            <person name="Yamazaki S."/>
            <person name="Fujita N."/>
        </authorList>
    </citation>
    <scope>NUCLEOTIDE SEQUENCE [LARGE SCALE GENOMIC DNA]</scope>
    <source>
        <strain evidence="1 2">NBRC 108223</strain>
    </source>
</reference>
<dbReference type="EMBL" id="BANR01000015">
    <property type="protein sequence ID" value="GAC49614.1"/>
    <property type="molecule type" value="Genomic_DNA"/>
</dbReference>
<sequence length="209" mass="22181">MSASETHALACQALELTMGQNVASSVVVTDALGVEDVALWVTIDRAEVRRRRLTGLGAITSTGALELMCALPLNEPVAICDLNLREQAVIEHGLPAGLADVTAATIVRRASPALRLNGVVVVDDDWDRGLTDASRFANQCARMLVMSAPACDPIAQLEAAEYGIGLVGLDRSGELSILVAPARPRVDVSAFEWGEWEEVYGSSDLLIEA</sequence>
<organism evidence="1 2">
    <name type="scientific">Gordonia aichiensis NBRC 108223</name>
    <dbReference type="NCBI Taxonomy" id="1220583"/>
    <lineage>
        <taxon>Bacteria</taxon>
        <taxon>Bacillati</taxon>
        <taxon>Actinomycetota</taxon>
        <taxon>Actinomycetes</taxon>
        <taxon>Mycobacteriales</taxon>
        <taxon>Gordoniaceae</taxon>
        <taxon>Gordonia</taxon>
    </lineage>
</organism>
<evidence type="ECO:0000313" key="1">
    <source>
        <dbReference type="EMBL" id="GAC49614.1"/>
    </source>
</evidence>
<name>L7KLX3_9ACTN</name>
<dbReference type="Proteomes" id="UP000010988">
    <property type="component" value="Unassembled WGS sequence"/>
</dbReference>
<evidence type="ECO:0000313" key="2">
    <source>
        <dbReference type="Proteomes" id="UP000010988"/>
    </source>
</evidence>
<dbReference type="OrthoDB" id="3480397at2"/>
<keyword evidence="2" id="KW-1185">Reference proteome</keyword>
<gene>
    <name evidence="1" type="ORF">GOACH_15_01070</name>
</gene>
<accession>L7KLX3</accession>
<dbReference type="RefSeq" id="WP_005176067.1">
    <property type="nucleotide sequence ID" value="NZ_BANR01000015.1"/>
</dbReference>
<dbReference type="AlphaFoldDB" id="L7KLX3"/>
<protein>
    <submittedName>
        <fullName evidence="1">Uncharacterized protein</fullName>
    </submittedName>
</protein>